<sequence>MPSPSRKITDDPYGSFQLIKRLVAEQGALYWRRYLIVFFLMAIGAAASAGSAYLFGKVINQAYVYRSINGIMIVSMMIVGLFTAKGVATYFQAVMLSRISNAILANNQRRLFAKMMQESIGFYAQSHSSDYLNRLSAGAASITQVLSLIMTTVGKDFLTLVGLVAVMVSQDPLLSLLSLVVAPPMFLFVRKIVRRVKSLAASQFLSAATIMEAVQESLQGIRTVKAFTLEGTMQARVDRSVAEVEAHANKMAVVSNRSAPLMEMLGGIAIAGALMYGGYRVIGTNAAPGQFVSFITAFLLAYEPAKRLARVNIDLSGMLIGARMLLEIVDSPASEPDDSNKPALKLTHAQVEFRDVTFAYRPEQPVLKSMNFIGPPGKVTALVGPSGGGKSTILSLLLRFYEVGEGAVVIDGQQISDCSRVSLRRQTAYVGQDVYLFRGSIRENIAFGKLHATEEEIVAAARAAFAHDFIVGFPQGYDTPVGEHGTQLSGGQRQRVAIARALIKDAPIILLDEATAALDSESEKFVQEAIARLCRDRTTIVIAHRLHTIMHADQILVVEDGEIVESGVHGDLLRKGGRYAAFFRLQQDEAARPSRHI</sequence>
<dbReference type="PROSITE" id="PS00211">
    <property type="entry name" value="ABC_TRANSPORTER_1"/>
    <property type="match status" value="1"/>
</dbReference>
<dbReference type="InterPro" id="IPR027417">
    <property type="entry name" value="P-loop_NTPase"/>
</dbReference>
<comment type="function">
    <text evidence="9">Involved in beta-(1--&gt;2)glucan export. Transmembrane domains (TMD) form a pore in the inner membrane and the ATP-binding domain (NBD) is responsible for energy generation.</text>
</comment>
<evidence type="ECO:0000256" key="1">
    <source>
        <dbReference type="ARBA" id="ARBA00004651"/>
    </source>
</evidence>
<dbReference type="InterPro" id="IPR003593">
    <property type="entry name" value="AAA+_ATPase"/>
</dbReference>
<dbReference type="InterPro" id="IPR017871">
    <property type="entry name" value="ABC_transporter-like_CS"/>
</dbReference>
<evidence type="ECO:0000313" key="13">
    <source>
        <dbReference type="EMBL" id="WEF51541.1"/>
    </source>
</evidence>
<dbReference type="PANTHER" id="PTHR43394">
    <property type="entry name" value="ATP-DEPENDENT PERMEASE MDL1, MITOCHONDRIAL"/>
    <property type="match status" value="1"/>
</dbReference>
<evidence type="ECO:0000256" key="2">
    <source>
        <dbReference type="ARBA" id="ARBA00005417"/>
    </source>
</evidence>
<dbReference type="EMBL" id="CP113162">
    <property type="protein sequence ID" value="WEF51541.1"/>
    <property type="molecule type" value="Genomic_DNA"/>
</dbReference>
<dbReference type="Pfam" id="PF00664">
    <property type="entry name" value="ABC_membrane"/>
    <property type="match status" value="1"/>
</dbReference>
<comment type="similarity">
    <text evidence="2">Belongs to the ABC transporter superfamily.</text>
</comment>
<accession>A0ABY8BQD3</accession>
<keyword evidence="7 10" id="KW-1133">Transmembrane helix</keyword>
<keyword evidence="14" id="KW-1185">Reference proteome</keyword>
<keyword evidence="3" id="KW-0762">Sugar transport</keyword>
<dbReference type="InterPro" id="IPR003439">
    <property type="entry name" value="ABC_transporter-like_ATP-bd"/>
</dbReference>
<comment type="subcellular location">
    <subcellularLocation>
        <location evidence="1">Cell membrane</location>
        <topology evidence="1">Multi-pass membrane protein</topology>
    </subcellularLocation>
</comment>
<dbReference type="PROSITE" id="PS50929">
    <property type="entry name" value="ABC_TM1F"/>
    <property type="match status" value="1"/>
</dbReference>
<dbReference type="SUPFAM" id="SSF90123">
    <property type="entry name" value="ABC transporter transmembrane region"/>
    <property type="match status" value="1"/>
</dbReference>
<keyword evidence="3" id="KW-0813">Transport</keyword>
<dbReference type="PROSITE" id="PS50893">
    <property type="entry name" value="ABC_TRANSPORTER_2"/>
    <property type="match status" value="1"/>
</dbReference>
<protein>
    <submittedName>
        <fullName evidence="13">ABC transporter ATP-binding protein/permease</fullName>
    </submittedName>
</protein>
<dbReference type="RefSeq" id="WP_275247134.1">
    <property type="nucleotide sequence ID" value="NZ_BAABDX010000001.1"/>
</dbReference>
<keyword evidence="8 10" id="KW-0472">Membrane</keyword>
<evidence type="ECO:0000313" key="14">
    <source>
        <dbReference type="Proteomes" id="UP001213907"/>
    </source>
</evidence>
<dbReference type="InterPro" id="IPR036640">
    <property type="entry name" value="ABC1_TM_sf"/>
</dbReference>
<keyword evidence="5" id="KW-0547">Nucleotide-binding</keyword>
<feature type="domain" description="ABC transmembrane type-1" evidence="12">
    <location>
        <begin position="35"/>
        <end position="317"/>
    </location>
</feature>
<organism evidence="13 14">
    <name type="scientific">Afipia carboxydohydrogena</name>
    <name type="common">Pseudomonas carboxydohydrogena</name>
    <dbReference type="NCBI Taxonomy" id="290"/>
    <lineage>
        <taxon>Bacteria</taxon>
        <taxon>Pseudomonadati</taxon>
        <taxon>Pseudomonadota</taxon>
        <taxon>Alphaproteobacteria</taxon>
        <taxon>Hyphomicrobiales</taxon>
        <taxon>Nitrobacteraceae</taxon>
        <taxon>Afipia</taxon>
    </lineage>
</organism>
<evidence type="ECO:0000256" key="5">
    <source>
        <dbReference type="ARBA" id="ARBA00022741"/>
    </source>
</evidence>
<evidence type="ECO:0000256" key="4">
    <source>
        <dbReference type="ARBA" id="ARBA00022692"/>
    </source>
</evidence>
<dbReference type="Gene3D" id="3.40.50.300">
    <property type="entry name" value="P-loop containing nucleotide triphosphate hydrolases"/>
    <property type="match status" value="1"/>
</dbReference>
<keyword evidence="4 10" id="KW-0812">Transmembrane</keyword>
<name>A0ABY8BQD3_AFICR</name>
<dbReference type="InterPro" id="IPR039421">
    <property type="entry name" value="Type_1_exporter"/>
</dbReference>
<dbReference type="Pfam" id="PF00005">
    <property type="entry name" value="ABC_tran"/>
    <property type="match status" value="1"/>
</dbReference>
<dbReference type="GO" id="GO:0005524">
    <property type="term" value="F:ATP binding"/>
    <property type="evidence" value="ECO:0007669"/>
    <property type="project" value="UniProtKB-KW"/>
</dbReference>
<evidence type="ECO:0000256" key="3">
    <source>
        <dbReference type="ARBA" id="ARBA00022597"/>
    </source>
</evidence>
<evidence type="ECO:0000256" key="9">
    <source>
        <dbReference type="ARBA" id="ARBA00024722"/>
    </source>
</evidence>
<evidence type="ECO:0000256" key="10">
    <source>
        <dbReference type="SAM" id="Phobius"/>
    </source>
</evidence>
<evidence type="ECO:0000256" key="8">
    <source>
        <dbReference type="ARBA" id="ARBA00023136"/>
    </source>
</evidence>
<evidence type="ECO:0000259" key="12">
    <source>
        <dbReference type="PROSITE" id="PS50929"/>
    </source>
</evidence>
<keyword evidence="6 13" id="KW-0067">ATP-binding</keyword>
<feature type="domain" description="ABC transporter" evidence="11">
    <location>
        <begin position="351"/>
        <end position="585"/>
    </location>
</feature>
<dbReference type="CDD" id="cd18552">
    <property type="entry name" value="ABC_6TM_MsbA_like"/>
    <property type="match status" value="1"/>
</dbReference>
<dbReference type="Gene3D" id="1.20.1560.10">
    <property type="entry name" value="ABC transporter type 1, transmembrane domain"/>
    <property type="match status" value="1"/>
</dbReference>
<dbReference type="InterPro" id="IPR011527">
    <property type="entry name" value="ABC1_TM_dom"/>
</dbReference>
<proteinExistence type="inferred from homology"/>
<dbReference type="SUPFAM" id="SSF52540">
    <property type="entry name" value="P-loop containing nucleoside triphosphate hydrolases"/>
    <property type="match status" value="1"/>
</dbReference>
<evidence type="ECO:0000256" key="7">
    <source>
        <dbReference type="ARBA" id="ARBA00022989"/>
    </source>
</evidence>
<evidence type="ECO:0000259" key="11">
    <source>
        <dbReference type="PROSITE" id="PS50893"/>
    </source>
</evidence>
<dbReference type="SMART" id="SM00382">
    <property type="entry name" value="AAA"/>
    <property type="match status" value="1"/>
</dbReference>
<dbReference type="PANTHER" id="PTHR43394:SF1">
    <property type="entry name" value="ATP-BINDING CASSETTE SUB-FAMILY B MEMBER 10, MITOCHONDRIAL"/>
    <property type="match status" value="1"/>
</dbReference>
<feature type="transmembrane region" description="Helical" evidence="10">
    <location>
        <begin position="34"/>
        <end position="56"/>
    </location>
</feature>
<feature type="transmembrane region" description="Helical" evidence="10">
    <location>
        <begin position="63"/>
        <end position="84"/>
    </location>
</feature>
<dbReference type="Proteomes" id="UP001213907">
    <property type="component" value="Chromosome"/>
</dbReference>
<gene>
    <name evidence="13" type="ORF">AFIC_003136</name>
</gene>
<evidence type="ECO:0000256" key="6">
    <source>
        <dbReference type="ARBA" id="ARBA00022840"/>
    </source>
</evidence>
<reference evidence="13 14" key="1">
    <citation type="submission" date="2022-11" db="EMBL/GenBank/DDBJ databases">
        <authorList>
            <person name="Siebert D."/>
            <person name="Busche T."/>
            <person name="Saydam E."/>
            <person name="Kalinowski J."/>
            <person name="Ruckert C."/>
            <person name="Blombach B."/>
        </authorList>
    </citation>
    <scope>NUCLEOTIDE SEQUENCE [LARGE SCALE GENOMIC DNA]</scope>
    <source>
        <strain evidence="13 14">DSM 1083</strain>
    </source>
</reference>